<reference evidence="1 2" key="1">
    <citation type="journal article" date="2017" name="Infect. Genet. Evol.">
        <title>The new phylogeny of the genus Mycobacterium: The old and the news.</title>
        <authorList>
            <person name="Tortoli E."/>
            <person name="Fedrizzi T."/>
            <person name="Meehan C.J."/>
            <person name="Trovato A."/>
            <person name="Grottola A."/>
            <person name="Giacobazzi E."/>
            <person name="Serpini G.F."/>
            <person name="Tagliazucchi S."/>
            <person name="Fabio A."/>
            <person name="Bettua C."/>
            <person name="Bertorelli R."/>
            <person name="Frascaro F."/>
            <person name="De Sanctis V."/>
            <person name="Pecorari M."/>
            <person name="Jousson O."/>
            <person name="Segata N."/>
            <person name="Cirillo D.M."/>
        </authorList>
    </citation>
    <scope>NUCLEOTIDE SEQUENCE [LARGE SCALE GENOMIC DNA]</scope>
    <source>
        <strain evidence="1 2">NCTC 12882</strain>
    </source>
</reference>
<sequence>MTAQLALPSCVLPGCRNPVGQVGEPCGECLRAFGPILRQNPNAPPLTAEEIAERDSYVDCAYALQRMIREGR</sequence>
<dbReference type="Proteomes" id="UP000230971">
    <property type="component" value="Unassembled WGS sequence"/>
</dbReference>
<dbReference type="EMBL" id="PDKV01000002">
    <property type="protein sequence ID" value="PIB80540.1"/>
    <property type="molecule type" value="Genomic_DNA"/>
</dbReference>
<dbReference type="RefSeq" id="WP_083129697.1">
    <property type="nucleotide sequence ID" value="NZ_PDKV01000002.1"/>
</dbReference>
<gene>
    <name evidence="1" type="ORF">CQY23_03095</name>
</gene>
<evidence type="ECO:0000313" key="2">
    <source>
        <dbReference type="Proteomes" id="UP000230971"/>
    </source>
</evidence>
<protein>
    <submittedName>
        <fullName evidence="1">Uncharacterized protein</fullName>
    </submittedName>
</protein>
<dbReference type="OrthoDB" id="4558896at2"/>
<comment type="caution">
    <text evidence="1">The sequence shown here is derived from an EMBL/GenBank/DDBJ whole genome shotgun (WGS) entry which is preliminary data.</text>
</comment>
<accession>A0A2G5PQN2</accession>
<dbReference type="AlphaFoldDB" id="A0A2G5PQN2"/>
<name>A0A2G5PQN2_MYCCE</name>
<evidence type="ECO:0000313" key="1">
    <source>
        <dbReference type="EMBL" id="PIB80540.1"/>
    </source>
</evidence>
<proteinExistence type="predicted"/>
<organism evidence="1 2">
    <name type="scientific">Mycobacterium celatum</name>
    <dbReference type="NCBI Taxonomy" id="28045"/>
    <lineage>
        <taxon>Bacteria</taxon>
        <taxon>Bacillati</taxon>
        <taxon>Actinomycetota</taxon>
        <taxon>Actinomycetes</taxon>
        <taxon>Mycobacteriales</taxon>
        <taxon>Mycobacteriaceae</taxon>
        <taxon>Mycobacterium</taxon>
    </lineage>
</organism>